<keyword evidence="8 11" id="KW-1133">Transmembrane helix</keyword>
<dbReference type="InterPro" id="IPR003661">
    <property type="entry name" value="HisK_dim/P_dom"/>
</dbReference>
<sequence>MTGGPHPAERRRTLTIRARLTLTYAGLVTGCGAVLIAFVYLYMRFVPIYQIEPLTHGTHSGSGPEPIQPTTGTISIHSAEDFLDNLLIASVSALVLLAVLGGAVGWLMAGRIIRPLAVINAAANRASTGTLDHRISLDGPDDEIHDLAYTFDRMLASLERSFAAHRRFAANASHELRTPLATTKTMIDVALADPDADRAELRRLAERVGEVNRASVETVDALLDLAEADSGTAARVPVDLTTMAHDVVAQLADEAVAVDVDLTAEGPPCVALGDPVLLRQAVTNLVRNAIRHNVPAGHATVRVTTDHDRAYVTVTNTGPQVPRESLDALTEPFVRGAGRTLTRGTGHGLGLAIVSAVAAAHGGTLALHPNADGGLTVHLDLPRPAGAPEPAS</sequence>
<evidence type="ECO:0000256" key="1">
    <source>
        <dbReference type="ARBA" id="ARBA00000085"/>
    </source>
</evidence>
<dbReference type="Gene3D" id="3.30.565.10">
    <property type="entry name" value="Histidine kinase-like ATPase, C-terminal domain"/>
    <property type="match status" value="1"/>
</dbReference>
<dbReference type="Pfam" id="PF00512">
    <property type="entry name" value="HisKA"/>
    <property type="match status" value="1"/>
</dbReference>
<dbReference type="InterPro" id="IPR050428">
    <property type="entry name" value="TCS_sensor_his_kinase"/>
</dbReference>
<evidence type="ECO:0000256" key="10">
    <source>
        <dbReference type="ARBA" id="ARBA00023136"/>
    </source>
</evidence>
<dbReference type="InterPro" id="IPR003660">
    <property type="entry name" value="HAMP_dom"/>
</dbReference>
<proteinExistence type="predicted"/>
<dbReference type="Proteomes" id="UP001597479">
    <property type="component" value="Unassembled WGS sequence"/>
</dbReference>
<evidence type="ECO:0000256" key="11">
    <source>
        <dbReference type="SAM" id="Phobius"/>
    </source>
</evidence>
<accession>A0ABW5W0H0</accession>
<evidence type="ECO:0000256" key="5">
    <source>
        <dbReference type="ARBA" id="ARBA00022679"/>
    </source>
</evidence>
<evidence type="ECO:0000259" key="13">
    <source>
        <dbReference type="PROSITE" id="PS50885"/>
    </source>
</evidence>
<dbReference type="EC" id="2.7.13.3" evidence="3"/>
<dbReference type="PROSITE" id="PS50109">
    <property type="entry name" value="HIS_KIN"/>
    <property type="match status" value="1"/>
</dbReference>
<dbReference type="Pfam" id="PF02518">
    <property type="entry name" value="HATPase_c"/>
    <property type="match status" value="1"/>
</dbReference>
<dbReference type="Gene3D" id="6.10.340.10">
    <property type="match status" value="1"/>
</dbReference>
<dbReference type="SMART" id="SM00388">
    <property type="entry name" value="HisKA"/>
    <property type="match status" value="1"/>
</dbReference>
<dbReference type="CDD" id="cd00075">
    <property type="entry name" value="HATPase"/>
    <property type="match status" value="1"/>
</dbReference>
<dbReference type="InterPro" id="IPR003594">
    <property type="entry name" value="HATPase_dom"/>
</dbReference>
<dbReference type="RefSeq" id="WP_377189713.1">
    <property type="nucleotide sequence ID" value="NZ_JBHUOG010000002.1"/>
</dbReference>
<dbReference type="InterPro" id="IPR005467">
    <property type="entry name" value="His_kinase_dom"/>
</dbReference>
<evidence type="ECO:0000256" key="7">
    <source>
        <dbReference type="ARBA" id="ARBA00022777"/>
    </source>
</evidence>
<dbReference type="Pfam" id="PF00672">
    <property type="entry name" value="HAMP"/>
    <property type="match status" value="1"/>
</dbReference>
<keyword evidence="7 14" id="KW-0418">Kinase</keyword>
<evidence type="ECO:0000256" key="9">
    <source>
        <dbReference type="ARBA" id="ARBA00023012"/>
    </source>
</evidence>
<evidence type="ECO:0000256" key="3">
    <source>
        <dbReference type="ARBA" id="ARBA00012438"/>
    </source>
</evidence>
<keyword evidence="5" id="KW-0808">Transferase</keyword>
<evidence type="ECO:0000256" key="4">
    <source>
        <dbReference type="ARBA" id="ARBA00022553"/>
    </source>
</evidence>
<evidence type="ECO:0000256" key="2">
    <source>
        <dbReference type="ARBA" id="ARBA00004236"/>
    </source>
</evidence>
<dbReference type="Gene3D" id="1.10.287.130">
    <property type="match status" value="1"/>
</dbReference>
<reference evidence="15" key="1">
    <citation type="journal article" date="2019" name="Int. J. Syst. Evol. Microbiol.">
        <title>The Global Catalogue of Microorganisms (GCM) 10K type strain sequencing project: providing services to taxonomists for standard genome sequencing and annotation.</title>
        <authorList>
            <consortium name="The Broad Institute Genomics Platform"/>
            <consortium name="The Broad Institute Genome Sequencing Center for Infectious Disease"/>
            <person name="Wu L."/>
            <person name="Ma J."/>
        </authorList>
    </citation>
    <scope>NUCLEOTIDE SEQUENCE [LARGE SCALE GENOMIC DNA]</scope>
    <source>
        <strain evidence="15">CCM 7044</strain>
    </source>
</reference>
<feature type="transmembrane region" description="Helical" evidence="11">
    <location>
        <begin position="21"/>
        <end position="43"/>
    </location>
</feature>
<gene>
    <name evidence="14" type="ORF">ACFS27_26095</name>
</gene>
<comment type="caution">
    <text evidence="14">The sequence shown here is derived from an EMBL/GenBank/DDBJ whole genome shotgun (WGS) entry which is preliminary data.</text>
</comment>
<feature type="transmembrane region" description="Helical" evidence="11">
    <location>
        <begin position="86"/>
        <end position="109"/>
    </location>
</feature>
<organism evidence="14 15">
    <name type="scientific">Promicromonospora vindobonensis</name>
    <dbReference type="NCBI Taxonomy" id="195748"/>
    <lineage>
        <taxon>Bacteria</taxon>
        <taxon>Bacillati</taxon>
        <taxon>Actinomycetota</taxon>
        <taxon>Actinomycetes</taxon>
        <taxon>Micrococcales</taxon>
        <taxon>Promicromonosporaceae</taxon>
        <taxon>Promicromonospora</taxon>
    </lineage>
</organism>
<dbReference type="InterPro" id="IPR004358">
    <property type="entry name" value="Sig_transdc_His_kin-like_C"/>
</dbReference>
<dbReference type="InterPro" id="IPR036097">
    <property type="entry name" value="HisK_dim/P_sf"/>
</dbReference>
<dbReference type="EMBL" id="JBHUOG010000002">
    <property type="protein sequence ID" value="MFD2797056.1"/>
    <property type="molecule type" value="Genomic_DNA"/>
</dbReference>
<dbReference type="SUPFAM" id="SSF47384">
    <property type="entry name" value="Homodimeric domain of signal transducing histidine kinase"/>
    <property type="match status" value="1"/>
</dbReference>
<dbReference type="SUPFAM" id="SSF55874">
    <property type="entry name" value="ATPase domain of HSP90 chaperone/DNA topoisomerase II/histidine kinase"/>
    <property type="match status" value="1"/>
</dbReference>
<keyword evidence="4" id="KW-0597">Phosphoprotein</keyword>
<dbReference type="InterPro" id="IPR036890">
    <property type="entry name" value="HATPase_C_sf"/>
</dbReference>
<keyword evidence="10 11" id="KW-0472">Membrane</keyword>
<evidence type="ECO:0000256" key="6">
    <source>
        <dbReference type="ARBA" id="ARBA00022692"/>
    </source>
</evidence>
<dbReference type="PRINTS" id="PR00344">
    <property type="entry name" value="BCTRLSENSOR"/>
</dbReference>
<dbReference type="SMART" id="SM00387">
    <property type="entry name" value="HATPase_c"/>
    <property type="match status" value="1"/>
</dbReference>
<comment type="catalytic activity">
    <reaction evidence="1">
        <text>ATP + protein L-histidine = ADP + protein N-phospho-L-histidine.</text>
        <dbReference type="EC" id="2.7.13.3"/>
    </reaction>
</comment>
<dbReference type="SUPFAM" id="SSF158472">
    <property type="entry name" value="HAMP domain-like"/>
    <property type="match status" value="1"/>
</dbReference>
<dbReference type="SMART" id="SM00304">
    <property type="entry name" value="HAMP"/>
    <property type="match status" value="1"/>
</dbReference>
<feature type="domain" description="Histidine kinase" evidence="12">
    <location>
        <begin position="171"/>
        <end position="385"/>
    </location>
</feature>
<keyword evidence="15" id="KW-1185">Reference proteome</keyword>
<comment type="subcellular location">
    <subcellularLocation>
        <location evidence="2">Cell membrane</location>
    </subcellularLocation>
</comment>
<dbReference type="CDD" id="cd00082">
    <property type="entry name" value="HisKA"/>
    <property type="match status" value="1"/>
</dbReference>
<dbReference type="PROSITE" id="PS50885">
    <property type="entry name" value="HAMP"/>
    <property type="match status" value="1"/>
</dbReference>
<keyword evidence="6 11" id="KW-0812">Transmembrane</keyword>
<evidence type="ECO:0000313" key="15">
    <source>
        <dbReference type="Proteomes" id="UP001597479"/>
    </source>
</evidence>
<evidence type="ECO:0000256" key="8">
    <source>
        <dbReference type="ARBA" id="ARBA00022989"/>
    </source>
</evidence>
<dbReference type="PANTHER" id="PTHR45436:SF5">
    <property type="entry name" value="SENSOR HISTIDINE KINASE TRCS"/>
    <property type="match status" value="1"/>
</dbReference>
<dbReference type="CDD" id="cd06225">
    <property type="entry name" value="HAMP"/>
    <property type="match status" value="1"/>
</dbReference>
<feature type="domain" description="HAMP" evidence="13">
    <location>
        <begin position="110"/>
        <end position="163"/>
    </location>
</feature>
<evidence type="ECO:0000259" key="12">
    <source>
        <dbReference type="PROSITE" id="PS50109"/>
    </source>
</evidence>
<dbReference type="PANTHER" id="PTHR45436">
    <property type="entry name" value="SENSOR HISTIDINE KINASE YKOH"/>
    <property type="match status" value="1"/>
</dbReference>
<name>A0ABW5W0H0_9MICO</name>
<evidence type="ECO:0000313" key="14">
    <source>
        <dbReference type="EMBL" id="MFD2797056.1"/>
    </source>
</evidence>
<dbReference type="GO" id="GO:0016301">
    <property type="term" value="F:kinase activity"/>
    <property type="evidence" value="ECO:0007669"/>
    <property type="project" value="UniProtKB-KW"/>
</dbReference>
<protein>
    <recommendedName>
        <fullName evidence="3">histidine kinase</fullName>
        <ecNumber evidence="3">2.7.13.3</ecNumber>
    </recommendedName>
</protein>
<keyword evidence="9" id="KW-0902">Two-component regulatory system</keyword>